<dbReference type="PANTHER" id="PTHR35332">
    <property type="entry name" value="REGULATION OF ENOLASE PROTEIN 1"/>
    <property type="match status" value="1"/>
</dbReference>
<dbReference type="EMBL" id="DF967967">
    <property type="protein sequence ID" value="GAP08633.1"/>
    <property type="molecule type" value="Genomic_DNA"/>
</dbReference>
<protein>
    <submittedName>
        <fullName evidence="2">DUF1349 domain-containing protein</fullName>
    </submittedName>
    <submittedName>
        <fullName evidence="1">Uncharacterized conserved protein</fullName>
    </submittedName>
</protein>
<dbReference type="RefSeq" id="WP_062196371.1">
    <property type="nucleotide sequence ID" value="NZ_DF967967.1"/>
</dbReference>
<evidence type="ECO:0000313" key="3">
    <source>
        <dbReference type="Proteomes" id="UP000253922"/>
    </source>
</evidence>
<dbReference type="SUPFAM" id="SSF49899">
    <property type="entry name" value="Concanavalin A-like lectins/glucanases"/>
    <property type="match status" value="1"/>
</dbReference>
<dbReference type="InterPro" id="IPR015987">
    <property type="entry name" value="UCP022704"/>
</dbReference>
<name>A0A3D1JGU8_9CHLR</name>
<reference evidence="3" key="2">
    <citation type="submission" date="2015-07" db="EMBL/GenBank/DDBJ databases">
        <title>Draft Genome Sequences of Anaerolinea thermolimosa IMO-1, Bellilinea caldifistulae GOMI-1, Leptolinea tardivitalis YMTK-2, Levilinea saccharolytica KIBI-1,Longilinea arvoryzae KOME-1, Previously Described as Members of the Anaerolineaceae (Chloroflexi).</title>
        <authorList>
            <person name="Sekiguchi Y."/>
            <person name="Ohashi A."/>
            <person name="Matsuura N."/>
            <person name="Tourlousse M.D."/>
        </authorList>
    </citation>
    <scope>NUCLEOTIDE SEQUENCE [LARGE SCALE GENOMIC DNA]</scope>
    <source>
        <strain evidence="3">IMO-1</strain>
    </source>
</reference>
<dbReference type="InterPro" id="IPR009784">
    <property type="entry name" value="DUF1349"/>
</dbReference>
<organism evidence="2 4">
    <name type="scientific">Anaerolinea thermolimosa</name>
    <dbReference type="NCBI Taxonomy" id="229919"/>
    <lineage>
        <taxon>Bacteria</taxon>
        <taxon>Bacillati</taxon>
        <taxon>Chloroflexota</taxon>
        <taxon>Anaerolineae</taxon>
        <taxon>Anaerolineales</taxon>
        <taxon>Anaerolineaceae</taxon>
        <taxon>Anaerolinea</taxon>
    </lineage>
</organism>
<evidence type="ECO:0000313" key="1">
    <source>
        <dbReference type="EMBL" id="GAP08633.1"/>
    </source>
</evidence>
<dbReference type="Proteomes" id="UP000253922">
    <property type="component" value="Unassembled WGS sequence"/>
</dbReference>
<proteinExistence type="predicted"/>
<gene>
    <name evidence="1" type="ORF">ATHL_03538</name>
    <name evidence="2" type="ORF">DEQ80_07630</name>
</gene>
<dbReference type="AlphaFoldDB" id="A0A3D1JGU8"/>
<dbReference type="EMBL" id="DPBP01000030">
    <property type="protein sequence ID" value="HCE17713.1"/>
    <property type="molecule type" value="Genomic_DNA"/>
</dbReference>
<dbReference type="InterPro" id="IPR013320">
    <property type="entry name" value="ConA-like_dom_sf"/>
</dbReference>
<dbReference type="PANTHER" id="PTHR35332:SF2">
    <property type="entry name" value="REGULATION OF ENOLASE PROTEIN 1"/>
    <property type="match status" value="1"/>
</dbReference>
<accession>A0A3D1JGU8</accession>
<keyword evidence="3" id="KW-1185">Reference proteome</keyword>
<dbReference type="Pfam" id="PF07081">
    <property type="entry name" value="DUF1349"/>
    <property type="match status" value="1"/>
</dbReference>
<dbReference type="PIRSF" id="PIRSF022704">
    <property type="entry name" value="UCP022704"/>
    <property type="match status" value="1"/>
</dbReference>
<dbReference type="Gene3D" id="2.60.120.200">
    <property type="match status" value="1"/>
</dbReference>
<reference evidence="2 4" key="3">
    <citation type="journal article" date="2018" name="Nat. Biotechnol.">
        <title>A standardized bacterial taxonomy based on genome phylogeny substantially revises the tree of life.</title>
        <authorList>
            <person name="Parks D.H."/>
            <person name="Chuvochina M."/>
            <person name="Waite D.W."/>
            <person name="Rinke C."/>
            <person name="Skarshewski A."/>
            <person name="Chaumeil P.A."/>
            <person name="Hugenholtz P."/>
        </authorList>
    </citation>
    <scope>NUCLEOTIDE SEQUENCE [LARGE SCALE GENOMIC DNA]</scope>
    <source>
        <strain evidence="2">UBA8781</strain>
    </source>
</reference>
<dbReference type="Proteomes" id="UP000264141">
    <property type="component" value="Unassembled WGS sequence"/>
</dbReference>
<evidence type="ECO:0000313" key="2">
    <source>
        <dbReference type="EMBL" id="HCE17713.1"/>
    </source>
</evidence>
<sequence>MNLDGSSARWLNRPRSFEITSQSVRIITDPQTDFWQRTYYGFRNENGHALLWESTTSFTLTARASFHYRGRFDQCGLILYFDHDHWFKASVEYETETLSRLGSVVTHFGYSDWATTDISTPTEMWYRLSRRGPDFLIEASADGLSFHQMRIFHLHPLGETTPEIGKSNPPASTERPISFGVYACSPLHSSFEACFDHLQLEECQWLAHE</sequence>
<evidence type="ECO:0000313" key="4">
    <source>
        <dbReference type="Proteomes" id="UP000264141"/>
    </source>
</evidence>
<dbReference type="STRING" id="229919.GCA_001050195_03472"/>
<dbReference type="OrthoDB" id="9808724at2"/>
<reference evidence="1" key="1">
    <citation type="journal article" date="2015" name="Genome Announc.">
        <title>Draft Genome Sequences of Anaerolinea thermolimosa IMO-1, Bellilinea caldifistulae GOMI-1, Leptolinea tardivitalis YMTK-2, Levilinea saccharolytica KIBI-1, Longilinea arvoryzae KOME-1, Previously Described as Members of the Class Anaerolineae (Chloroflexi).</title>
        <authorList>
            <person name="Matsuura N."/>
            <person name="Tourlousse M.D."/>
            <person name="Ohashi A."/>
            <person name="Hugenholtz P."/>
            <person name="Sekiguchi Y."/>
        </authorList>
    </citation>
    <scope>NUCLEOTIDE SEQUENCE</scope>
    <source>
        <strain evidence="1">IMO-1</strain>
    </source>
</reference>